<dbReference type="InterPro" id="IPR036116">
    <property type="entry name" value="FN3_sf"/>
</dbReference>
<feature type="region of interest" description="Disordered" evidence="1">
    <location>
        <begin position="621"/>
        <end position="640"/>
    </location>
</feature>
<keyword evidence="2" id="KW-0732">Signal</keyword>
<dbReference type="SUPFAM" id="SSF49265">
    <property type="entry name" value="Fibronectin type III"/>
    <property type="match status" value="1"/>
</dbReference>
<dbReference type="InterPro" id="IPR013783">
    <property type="entry name" value="Ig-like_fold"/>
</dbReference>
<organism evidence="3 4">
    <name type="scientific">Candidatus Anaerobutyricum stercoris</name>
    <dbReference type="NCBI Taxonomy" id="2838457"/>
    <lineage>
        <taxon>Bacteria</taxon>
        <taxon>Bacillati</taxon>
        <taxon>Bacillota</taxon>
        <taxon>Clostridia</taxon>
        <taxon>Lachnospirales</taxon>
        <taxon>Lachnospiraceae</taxon>
        <taxon>Anaerobutyricum</taxon>
    </lineage>
</organism>
<dbReference type="Proteomes" id="UP000824049">
    <property type="component" value="Unassembled WGS sequence"/>
</dbReference>
<evidence type="ECO:0000256" key="1">
    <source>
        <dbReference type="SAM" id="MobiDB-lite"/>
    </source>
</evidence>
<feature type="signal peptide" evidence="2">
    <location>
        <begin position="1"/>
        <end position="25"/>
    </location>
</feature>
<sequence>MKKRGIFLLLAVFLVCITFTATGHAAGTFTESGSTKIADYGYAVKCHTVPNGDGSTTVMYSVWNGTQLSLYVDRFSASGSRLSHRSVPLPGKSWGGTVYHGPDGCYYVATGNGSDIAFYISKYSADWRQMGVASISKKDVYTSLAFEAGNSDMTLVGNTLIVHTSRQMMSGHQANATFYIDKNTMRPITVETGFNYVSHSLTQFVRSDGNQVMMVDLGDGSPRDVLFQTYTLRTDAVYNKDAQNYRRFSLIDIKGGNGNSHTGVTVDGFELGSSNHVVVGTSIPHDTFASDSAFSAYQGGNNIYVSLIDKNLQGSTFKWLTSYSDTQVRNLECIRINGDRFFLLYGTEDVSGNQKTCYMMIDSRGNVQRTGSIARTFFCSSEPSLNGDVLTWCHYVESKLGHFLIMNRWNIATGEFSVRNLDTGIKSNISKLDSKKKHTITSKKETSLLMTVYSDVLKDGPAITPAVWTSSNPKVLEILDEEKMLNDSVLRYGEPAQIVSTRVKARKSGKVTVTCQIGDKTRKIKVKVKVKASKKNKAAKKPAKTAITRLSPKGKKAMKVTWKKKKGVTGYQICYATNKNFRKPKKITIKKSATTARVIKGLKRKKTYYVKIRTYKKGKKNGKQTKVYSKWSAKKKVRLK</sequence>
<dbReference type="AlphaFoldDB" id="A0A9D2EMW9"/>
<evidence type="ECO:0000313" key="4">
    <source>
        <dbReference type="Proteomes" id="UP000824049"/>
    </source>
</evidence>
<gene>
    <name evidence="3" type="ORF">H9968_11160</name>
</gene>
<feature type="chain" id="PRO_5038394361" description="Fibronectin type-III domain-containing protein" evidence="2">
    <location>
        <begin position="26"/>
        <end position="640"/>
    </location>
</feature>
<dbReference type="Gene3D" id="2.60.40.10">
    <property type="entry name" value="Immunoglobulins"/>
    <property type="match status" value="1"/>
</dbReference>
<comment type="caution">
    <text evidence="3">The sequence shown here is derived from an EMBL/GenBank/DDBJ whole genome shotgun (WGS) entry which is preliminary data.</text>
</comment>
<evidence type="ECO:0000313" key="3">
    <source>
        <dbReference type="EMBL" id="HIZ40452.1"/>
    </source>
</evidence>
<name>A0A9D2EMW9_9FIRM</name>
<evidence type="ECO:0008006" key="5">
    <source>
        <dbReference type="Google" id="ProtNLM"/>
    </source>
</evidence>
<dbReference type="Gene3D" id="2.60.40.1080">
    <property type="match status" value="1"/>
</dbReference>
<reference evidence="3" key="2">
    <citation type="submission" date="2021-04" db="EMBL/GenBank/DDBJ databases">
        <authorList>
            <person name="Gilroy R."/>
        </authorList>
    </citation>
    <scope>NUCLEOTIDE SEQUENCE</scope>
    <source>
        <strain evidence="3">CHK179-28034</strain>
    </source>
</reference>
<accession>A0A9D2EMW9</accession>
<proteinExistence type="predicted"/>
<evidence type="ECO:0000256" key="2">
    <source>
        <dbReference type="SAM" id="SignalP"/>
    </source>
</evidence>
<dbReference type="EMBL" id="DXBR01000101">
    <property type="protein sequence ID" value="HIZ40452.1"/>
    <property type="molecule type" value="Genomic_DNA"/>
</dbReference>
<reference evidence="3" key="1">
    <citation type="journal article" date="2021" name="PeerJ">
        <title>Extensive microbial diversity within the chicken gut microbiome revealed by metagenomics and culture.</title>
        <authorList>
            <person name="Gilroy R."/>
            <person name="Ravi A."/>
            <person name="Getino M."/>
            <person name="Pursley I."/>
            <person name="Horton D.L."/>
            <person name="Alikhan N.F."/>
            <person name="Baker D."/>
            <person name="Gharbi K."/>
            <person name="Hall N."/>
            <person name="Watson M."/>
            <person name="Adriaenssens E.M."/>
            <person name="Foster-Nyarko E."/>
            <person name="Jarju S."/>
            <person name="Secka A."/>
            <person name="Antonio M."/>
            <person name="Oren A."/>
            <person name="Chaudhuri R.R."/>
            <person name="La Ragione R."/>
            <person name="Hildebrand F."/>
            <person name="Pallen M.J."/>
        </authorList>
    </citation>
    <scope>NUCLEOTIDE SEQUENCE</scope>
    <source>
        <strain evidence="3">CHK179-28034</strain>
    </source>
</reference>
<protein>
    <recommendedName>
        <fullName evidence="5">Fibronectin type-III domain-containing protein</fullName>
    </recommendedName>
</protein>